<dbReference type="Gene3D" id="3.10.450.230">
    <property type="entry name" value="VirB8 protein"/>
    <property type="match status" value="1"/>
</dbReference>
<dbReference type="AlphaFoldDB" id="Q5DY64"/>
<geneLocation type="plasmid" evidence="7 8">
    <name>pES100</name>
</geneLocation>
<evidence type="ECO:0000256" key="2">
    <source>
        <dbReference type="ARBA" id="ARBA00022692"/>
    </source>
</evidence>
<dbReference type="OrthoDB" id="7366154at2"/>
<comment type="subcellular location">
    <subcellularLocation>
        <location evidence="1">Membrane</location>
        <topology evidence="1">Single-pass membrane protein</topology>
    </subcellularLocation>
</comment>
<dbReference type="GO" id="GO:0016020">
    <property type="term" value="C:membrane"/>
    <property type="evidence" value="ECO:0007669"/>
    <property type="project" value="UniProtKB-SubCell"/>
</dbReference>
<protein>
    <submittedName>
        <fullName evidence="7">Channel protein VirB8</fullName>
    </submittedName>
</protein>
<evidence type="ECO:0000256" key="4">
    <source>
        <dbReference type="ARBA" id="ARBA00023136"/>
    </source>
</evidence>
<evidence type="ECO:0000313" key="7">
    <source>
        <dbReference type="EMBL" id="AAW88282.1"/>
    </source>
</evidence>
<dbReference type="InterPro" id="IPR026264">
    <property type="entry name" value="VirB8/PtlE"/>
</dbReference>
<dbReference type="InterPro" id="IPR032710">
    <property type="entry name" value="NTF2-like_dom_sf"/>
</dbReference>
<keyword evidence="7" id="KW-0614">Plasmid</keyword>
<keyword evidence="2 5" id="KW-0812">Transmembrane</keyword>
<keyword evidence="3 5" id="KW-1133">Transmembrane helix</keyword>
<dbReference type="EnsemblBacteria" id="AAW88282">
    <property type="protein sequence ID" value="AAW88282"/>
    <property type="gene ID" value="VF_B0040"/>
</dbReference>
<accession>Q5DY64</accession>
<reference evidence="7 8" key="1">
    <citation type="journal article" date="2005" name="Proc. Natl. Acad. Sci. U.S.A.">
        <title>Complete genome sequence of Vibrio fischeri: a symbiotic bacterium with pathogenic congeners.</title>
        <authorList>
            <person name="Ruby E.G."/>
            <person name="Urbanowski M."/>
            <person name="Campbell J."/>
            <person name="Dunn A."/>
            <person name="Faini M."/>
            <person name="Gunsalus R."/>
            <person name="Lostroh P."/>
            <person name="Lupp C."/>
            <person name="McCann J."/>
            <person name="Millikan D."/>
            <person name="Schaefer A."/>
            <person name="Stabb E."/>
            <person name="Stevens A."/>
            <person name="Visick K."/>
            <person name="Whistler C."/>
            <person name="Greenberg E.P."/>
        </authorList>
    </citation>
    <scope>NUCLEOTIDE SEQUENCE [LARGE SCALE GENOMIC DNA]</scope>
    <source>
        <strain evidence="8">ATCC 700601 / ES114</strain>
    </source>
</reference>
<keyword evidence="8" id="KW-1185">Reference proteome</keyword>
<dbReference type="Pfam" id="PF04335">
    <property type="entry name" value="VirB8"/>
    <property type="match status" value="1"/>
</dbReference>
<evidence type="ECO:0000259" key="6">
    <source>
        <dbReference type="Pfam" id="PF04335"/>
    </source>
</evidence>
<gene>
    <name evidence="7" type="ordered locus">VF_B0040</name>
</gene>
<dbReference type="KEGG" id="vfi:VF_B0040"/>
<reference evidence="7 8" key="2">
    <citation type="journal article" date="2008" name="BMC Genomics">
        <title>Comparative genomics-based investigation of resequencing targets in Vibrio fischeri: focus on point miscalls and artefactual expansions.</title>
        <authorList>
            <person name="Mandel M.J."/>
            <person name="Stabb E.V."/>
            <person name="Ruby E.G."/>
        </authorList>
    </citation>
    <scope>NUCLEOTIDE SEQUENCE [LARGE SCALE GENOMIC DNA]</scope>
    <source>
        <strain evidence="8">ATCC 700601 / ES114</strain>
    </source>
</reference>
<dbReference type="PIRSF" id="PIRSF003299">
    <property type="entry name" value="VirB8_PtlE"/>
    <property type="match status" value="1"/>
</dbReference>
<dbReference type="InterPro" id="IPR007430">
    <property type="entry name" value="VirB8"/>
</dbReference>
<dbReference type="eggNOG" id="COG3736">
    <property type="taxonomic scope" value="Bacteria"/>
</dbReference>
<proteinExistence type="predicted"/>
<feature type="transmembrane region" description="Helical" evidence="5">
    <location>
        <begin position="34"/>
        <end position="58"/>
    </location>
</feature>
<keyword evidence="4 5" id="KW-0472">Membrane</keyword>
<dbReference type="EMBL" id="CP000022">
    <property type="protein sequence ID" value="AAW88282.1"/>
    <property type="molecule type" value="Genomic_DNA"/>
</dbReference>
<name>Q5DY64_ALIF1</name>
<evidence type="ECO:0000256" key="3">
    <source>
        <dbReference type="ARBA" id="ARBA00022989"/>
    </source>
</evidence>
<evidence type="ECO:0000256" key="1">
    <source>
        <dbReference type="ARBA" id="ARBA00004167"/>
    </source>
</evidence>
<evidence type="ECO:0000313" key="8">
    <source>
        <dbReference type="Proteomes" id="UP000000537"/>
    </source>
</evidence>
<dbReference type="GO" id="GO:0030255">
    <property type="term" value="P:protein secretion by the type IV secretion system"/>
    <property type="evidence" value="ECO:0007669"/>
    <property type="project" value="InterPro"/>
</dbReference>
<dbReference type="PATRIC" id="fig|312309.11.peg.3810"/>
<sequence length="226" mass="25680">MLNKKEQAALFEGSEALDFEASKMLMVAKSENRAWNIAKGACALTFLSWLALIFLMPLKTVVPYVAMVNETTGHTQLLTTITEETISKQDALDAYWVAYYVRNHETYDWYTIQDSYDNTLLLSSDEVGRDYAGLFEGNNALDSVWGKRVKAQVRLLSKPIIKNNIATVRFEKTIKSVDDTGKGQPTVWIATLAYQYKSDPLTEEERLKNPLGFQVVSYRLDPELME</sequence>
<feature type="domain" description="Bacterial virulence protein VirB8" evidence="6">
    <location>
        <begin position="16"/>
        <end position="223"/>
    </location>
</feature>
<organism evidence="7 8">
    <name type="scientific">Aliivibrio fischeri (strain ATCC 700601 / ES114)</name>
    <name type="common">Vibrio fischeri</name>
    <dbReference type="NCBI Taxonomy" id="312309"/>
    <lineage>
        <taxon>Bacteria</taxon>
        <taxon>Pseudomonadati</taxon>
        <taxon>Pseudomonadota</taxon>
        <taxon>Gammaproteobacteria</taxon>
        <taxon>Vibrionales</taxon>
        <taxon>Vibrionaceae</taxon>
        <taxon>Aliivibrio</taxon>
    </lineage>
</organism>
<dbReference type="Proteomes" id="UP000000537">
    <property type="component" value="Plasmid pES100"/>
</dbReference>
<evidence type="ECO:0000256" key="5">
    <source>
        <dbReference type="SAM" id="Phobius"/>
    </source>
</evidence>
<dbReference type="SUPFAM" id="SSF54427">
    <property type="entry name" value="NTF2-like"/>
    <property type="match status" value="1"/>
</dbReference>
<dbReference type="CDD" id="cd16424">
    <property type="entry name" value="VirB8"/>
    <property type="match status" value="1"/>
</dbReference>
<dbReference type="HOGENOM" id="CLU_068461_0_1_6"/>